<keyword evidence="2" id="KW-1185">Reference proteome</keyword>
<dbReference type="AlphaFoldDB" id="A0A3M7QQ11"/>
<evidence type="ECO:0000313" key="1">
    <source>
        <dbReference type="EMBL" id="RNA13486.1"/>
    </source>
</evidence>
<sequence length="122" mass="14858">MDFYYDPKLSMIEQIHRQRFINKQTKFNESLSSRKFTFNQPLISYNYMEPNLDQREYFYKRNARNWYGHGQRSIIPKNSYSNNIIVTNYKQKKIPLSEYFLPLDFDECVQTIRKASIARSFT</sequence>
<evidence type="ECO:0000313" key="2">
    <source>
        <dbReference type="Proteomes" id="UP000276133"/>
    </source>
</evidence>
<name>A0A3M7QQ11_BRAPC</name>
<gene>
    <name evidence="1" type="ORF">BpHYR1_018002</name>
</gene>
<proteinExistence type="predicted"/>
<dbReference type="EMBL" id="REGN01005401">
    <property type="protein sequence ID" value="RNA13486.1"/>
    <property type="molecule type" value="Genomic_DNA"/>
</dbReference>
<accession>A0A3M7QQ11</accession>
<protein>
    <submittedName>
        <fullName evidence="1">Uncharacterized protein</fullName>
    </submittedName>
</protein>
<reference evidence="1 2" key="1">
    <citation type="journal article" date="2018" name="Sci. Rep.">
        <title>Genomic signatures of local adaptation to the degree of environmental predictability in rotifers.</title>
        <authorList>
            <person name="Franch-Gras L."/>
            <person name="Hahn C."/>
            <person name="Garcia-Roger E.M."/>
            <person name="Carmona M.J."/>
            <person name="Serra M."/>
            <person name="Gomez A."/>
        </authorList>
    </citation>
    <scope>NUCLEOTIDE SEQUENCE [LARGE SCALE GENOMIC DNA]</scope>
    <source>
        <strain evidence="1">HYR1</strain>
    </source>
</reference>
<organism evidence="1 2">
    <name type="scientific">Brachionus plicatilis</name>
    <name type="common">Marine rotifer</name>
    <name type="synonym">Brachionus muelleri</name>
    <dbReference type="NCBI Taxonomy" id="10195"/>
    <lineage>
        <taxon>Eukaryota</taxon>
        <taxon>Metazoa</taxon>
        <taxon>Spiralia</taxon>
        <taxon>Gnathifera</taxon>
        <taxon>Rotifera</taxon>
        <taxon>Eurotatoria</taxon>
        <taxon>Monogononta</taxon>
        <taxon>Pseudotrocha</taxon>
        <taxon>Ploima</taxon>
        <taxon>Brachionidae</taxon>
        <taxon>Brachionus</taxon>
    </lineage>
</organism>
<comment type="caution">
    <text evidence="1">The sequence shown here is derived from an EMBL/GenBank/DDBJ whole genome shotgun (WGS) entry which is preliminary data.</text>
</comment>
<dbReference type="Proteomes" id="UP000276133">
    <property type="component" value="Unassembled WGS sequence"/>
</dbReference>